<evidence type="ECO:0000313" key="4">
    <source>
        <dbReference type="Proteomes" id="UP000199002"/>
    </source>
</evidence>
<dbReference type="Gene3D" id="3.40.190.10">
    <property type="entry name" value="Periplasmic binding protein-like II"/>
    <property type="match status" value="1"/>
</dbReference>
<sequence>MMNIPPLSRLTSRRHWIGLACAALCAAGSPLAFAQDYPNKPVKLVVPYPPGGPTDIVARAVAQKLQERLGQPFVIDNKPGAGANLGAEAVARSAPDGYTLVVATTAHAINPALFAKLNYSLTKDFAPISQLTGGPLVIVASPALPANNVAELIALAKSKSGGLNYGSSGNGQSTHLSAELFSAMAGIKMNHVPYKGSAPALTDVMGGQVDLMFDTMLSSMPHVKGGKLKALAVTSAQRSAVAPDLPTVAESGLPGYEAIAWNGLLAPAGTPREVIARLSTELKAVLESPDIRQRFDAQGFGAAWSAPAAYGAFLQAEVDKWARVVKTSGAKID</sequence>
<gene>
    <name evidence="3" type="ORF">SAMN05421875_11117</name>
</gene>
<dbReference type="InterPro" id="IPR005064">
    <property type="entry name" value="BUG"/>
</dbReference>
<evidence type="ECO:0000256" key="1">
    <source>
        <dbReference type="ARBA" id="ARBA00006987"/>
    </source>
</evidence>
<dbReference type="PANTHER" id="PTHR42928">
    <property type="entry name" value="TRICARBOXYLATE-BINDING PROTEIN"/>
    <property type="match status" value="1"/>
</dbReference>
<dbReference type="InterPro" id="IPR006311">
    <property type="entry name" value="TAT_signal"/>
</dbReference>
<dbReference type="GeneID" id="34232563"/>
<reference evidence="4" key="1">
    <citation type="submission" date="2016-10" db="EMBL/GenBank/DDBJ databases">
        <authorList>
            <person name="Varghese N."/>
            <person name="Submissions S."/>
        </authorList>
    </citation>
    <scope>NUCLEOTIDE SEQUENCE [LARGE SCALE GENOMIC DNA]</scope>
    <source>
        <strain evidence="4">DSM 25157</strain>
    </source>
</reference>
<dbReference type="STRING" id="592050.SAMN05421875_11117"/>
<accession>A0A1H4ANG4</accession>
<protein>
    <submittedName>
        <fullName evidence="3">Tripartite-type tricarboxylate transporter, receptor component TctC</fullName>
    </submittedName>
</protein>
<dbReference type="EMBL" id="FNQJ01000011">
    <property type="protein sequence ID" value="SEA37443.1"/>
    <property type="molecule type" value="Genomic_DNA"/>
</dbReference>
<dbReference type="PANTHER" id="PTHR42928:SF5">
    <property type="entry name" value="BLR1237 PROTEIN"/>
    <property type="match status" value="1"/>
</dbReference>
<feature type="chain" id="PRO_5011467755" evidence="2">
    <location>
        <begin position="35"/>
        <end position="333"/>
    </location>
</feature>
<dbReference type="PIRSF" id="PIRSF017082">
    <property type="entry name" value="YflP"/>
    <property type="match status" value="1"/>
</dbReference>
<feature type="signal peptide" evidence="2">
    <location>
        <begin position="1"/>
        <end position="34"/>
    </location>
</feature>
<keyword evidence="4" id="KW-1185">Reference proteome</keyword>
<evidence type="ECO:0000313" key="3">
    <source>
        <dbReference type="EMBL" id="SEA37443.1"/>
    </source>
</evidence>
<organism evidence="3 4">
    <name type="scientific">Acidovorax soli</name>
    <dbReference type="NCBI Taxonomy" id="592050"/>
    <lineage>
        <taxon>Bacteria</taxon>
        <taxon>Pseudomonadati</taxon>
        <taxon>Pseudomonadota</taxon>
        <taxon>Betaproteobacteria</taxon>
        <taxon>Burkholderiales</taxon>
        <taxon>Comamonadaceae</taxon>
        <taxon>Acidovorax</taxon>
    </lineage>
</organism>
<dbReference type="AlphaFoldDB" id="A0A1H4ANG4"/>
<evidence type="ECO:0000256" key="2">
    <source>
        <dbReference type="SAM" id="SignalP"/>
    </source>
</evidence>
<dbReference type="InterPro" id="IPR042100">
    <property type="entry name" value="Bug_dom1"/>
</dbReference>
<dbReference type="Pfam" id="PF03401">
    <property type="entry name" value="TctC"/>
    <property type="match status" value="1"/>
</dbReference>
<comment type="similarity">
    <text evidence="1">Belongs to the UPF0065 (bug) family.</text>
</comment>
<dbReference type="SUPFAM" id="SSF53850">
    <property type="entry name" value="Periplasmic binding protein-like II"/>
    <property type="match status" value="1"/>
</dbReference>
<dbReference type="CDD" id="cd13578">
    <property type="entry name" value="PBP2_Bug27"/>
    <property type="match status" value="1"/>
</dbReference>
<dbReference type="Proteomes" id="UP000199002">
    <property type="component" value="Unassembled WGS sequence"/>
</dbReference>
<keyword evidence="3" id="KW-0675">Receptor</keyword>
<proteinExistence type="inferred from homology"/>
<dbReference type="Gene3D" id="3.40.190.150">
    <property type="entry name" value="Bordetella uptake gene, domain 1"/>
    <property type="match status" value="1"/>
</dbReference>
<dbReference type="RefSeq" id="WP_092698070.1">
    <property type="nucleotide sequence ID" value="NZ_CAXIQL010000034.1"/>
</dbReference>
<keyword evidence="2" id="KW-0732">Signal</keyword>
<name>A0A1H4ANG4_9BURK</name>
<dbReference type="PROSITE" id="PS51318">
    <property type="entry name" value="TAT"/>
    <property type="match status" value="1"/>
</dbReference>